<evidence type="ECO:0000256" key="3">
    <source>
        <dbReference type="ARBA" id="ARBA00009947"/>
    </source>
</evidence>
<dbReference type="InterPro" id="IPR037231">
    <property type="entry name" value="NAP-like_sf"/>
</dbReference>
<evidence type="ECO:0000256" key="6">
    <source>
        <dbReference type="RuleBase" id="RU003876"/>
    </source>
</evidence>
<feature type="region of interest" description="Disordered" evidence="8">
    <location>
        <begin position="228"/>
        <end position="280"/>
    </location>
</feature>
<dbReference type="OMA" id="CNDDHEN"/>
<proteinExistence type="inferred from homology"/>
<feature type="coiled-coil region" evidence="7">
    <location>
        <begin position="46"/>
        <end position="80"/>
    </location>
</feature>
<evidence type="ECO:0000256" key="2">
    <source>
        <dbReference type="ARBA" id="ARBA00004496"/>
    </source>
</evidence>
<accession>A0A9J7Y336</accession>
<comment type="subcellular location">
    <subcellularLocation>
        <location evidence="2">Cytoplasm</location>
    </subcellularLocation>
    <subcellularLocation>
        <location evidence="1">Nucleus</location>
    </subcellularLocation>
</comment>
<keyword evidence="4" id="KW-0963">Cytoplasm</keyword>
<protein>
    <submittedName>
        <fullName evidence="9">SET nuclear proto-oncogene a</fullName>
    </submittedName>
</protein>
<dbReference type="FunFam" id="1.20.5.1500:FF:000003">
    <property type="entry name" value="SET isoform 2"/>
    <property type="match status" value="1"/>
</dbReference>
<dbReference type="GO" id="GO:0006334">
    <property type="term" value="P:nucleosome assembly"/>
    <property type="evidence" value="ECO:0007669"/>
    <property type="project" value="InterPro"/>
</dbReference>
<comment type="similarity">
    <text evidence="3 6">Belongs to the nucleosome assembly protein (NAP) family.</text>
</comment>
<keyword evidence="10" id="KW-1185">Reference proteome</keyword>
<keyword evidence="7" id="KW-0175">Coiled coil</keyword>
<keyword evidence="5" id="KW-0539">Nucleus</keyword>
<dbReference type="Gene3D" id="1.20.5.1500">
    <property type="match status" value="1"/>
</dbReference>
<evidence type="ECO:0000256" key="8">
    <source>
        <dbReference type="SAM" id="MobiDB-lite"/>
    </source>
</evidence>
<dbReference type="Gene3D" id="3.30.1120.90">
    <property type="entry name" value="Nucleosome assembly protein"/>
    <property type="match status" value="1"/>
</dbReference>
<name>A0A9J7Y336_CYPCA</name>
<reference evidence="9" key="1">
    <citation type="submission" date="2025-08" db="UniProtKB">
        <authorList>
            <consortium name="Ensembl"/>
        </authorList>
    </citation>
    <scope>IDENTIFICATION</scope>
</reference>
<evidence type="ECO:0000256" key="1">
    <source>
        <dbReference type="ARBA" id="ARBA00004123"/>
    </source>
</evidence>
<dbReference type="GeneTree" id="ENSGT00940000153877"/>
<feature type="region of interest" description="Disordered" evidence="8">
    <location>
        <begin position="164"/>
        <end position="207"/>
    </location>
</feature>
<evidence type="ECO:0000256" key="4">
    <source>
        <dbReference type="ARBA" id="ARBA00022490"/>
    </source>
</evidence>
<organism evidence="9 10">
    <name type="scientific">Cyprinus carpio carpio</name>
    <dbReference type="NCBI Taxonomy" id="630221"/>
    <lineage>
        <taxon>Eukaryota</taxon>
        <taxon>Metazoa</taxon>
        <taxon>Chordata</taxon>
        <taxon>Craniata</taxon>
        <taxon>Vertebrata</taxon>
        <taxon>Euteleostomi</taxon>
        <taxon>Actinopterygii</taxon>
        <taxon>Neopterygii</taxon>
        <taxon>Teleostei</taxon>
        <taxon>Ostariophysi</taxon>
        <taxon>Cypriniformes</taxon>
        <taxon>Cyprinidae</taxon>
        <taxon>Cyprininae</taxon>
        <taxon>Cyprinus</taxon>
    </lineage>
</organism>
<dbReference type="Ensembl" id="ENSCCRT00000197132.1">
    <property type="protein sequence ID" value="ENSCCRP00000113168.1"/>
    <property type="gene ID" value="ENSCCRG00000015723.2"/>
</dbReference>
<evidence type="ECO:0000256" key="5">
    <source>
        <dbReference type="ARBA" id="ARBA00023242"/>
    </source>
</evidence>
<dbReference type="PANTHER" id="PTHR11875">
    <property type="entry name" value="TESTIS-SPECIFIC Y-ENCODED PROTEIN"/>
    <property type="match status" value="1"/>
</dbReference>
<evidence type="ECO:0000256" key="7">
    <source>
        <dbReference type="SAM" id="Coils"/>
    </source>
</evidence>
<dbReference type="Proteomes" id="UP001108240">
    <property type="component" value="Unplaced"/>
</dbReference>
<dbReference type="GO" id="GO:0005634">
    <property type="term" value="C:nucleus"/>
    <property type="evidence" value="ECO:0007669"/>
    <property type="project" value="UniProtKB-SubCell"/>
</dbReference>
<dbReference type="InterPro" id="IPR002164">
    <property type="entry name" value="NAP_family"/>
</dbReference>
<sequence>MLEINAEATFSRIDRGFAAEAGAARAILCTFKPRGIRARLPPKKEQQEAIEHIDEVQNEIDRLNEQASEEILKVEQKYNKLRQPFFQKRSELIAKIPNFWVTTFVNHPQVSALLGEEDEEALHYLTRVEVTEFEDIKSGYRIDFYFDENMYFENKVLSKEIHLNESGDPTSKSTEIKWKPGKTPSKAGKKRQHEEPESFFTWFTDHSDSGADELGEVIKDDIWPNPLQYYLVPDMEDEEGEGEDEDEDEEGLDDIDEEGEDDGEEEEDDDGEVCNQFAVV</sequence>
<dbReference type="SUPFAM" id="SSF143113">
    <property type="entry name" value="NAP-like"/>
    <property type="match status" value="1"/>
</dbReference>
<dbReference type="AlphaFoldDB" id="A0A9J7Y336"/>
<feature type="compositionally biased region" description="Acidic residues" evidence="8">
    <location>
        <begin position="234"/>
        <end position="272"/>
    </location>
</feature>
<evidence type="ECO:0000313" key="9">
    <source>
        <dbReference type="Ensembl" id="ENSCCRP00000113168.1"/>
    </source>
</evidence>
<dbReference type="FunFam" id="3.30.1120.90:FF:000002">
    <property type="entry name" value="Testis-specific Y-encoded-like protein 2"/>
    <property type="match status" value="1"/>
</dbReference>
<evidence type="ECO:0000313" key="10">
    <source>
        <dbReference type="Proteomes" id="UP001108240"/>
    </source>
</evidence>
<dbReference type="Pfam" id="PF00956">
    <property type="entry name" value="NAP"/>
    <property type="match status" value="1"/>
</dbReference>
<dbReference type="GO" id="GO:0005737">
    <property type="term" value="C:cytoplasm"/>
    <property type="evidence" value="ECO:0007669"/>
    <property type="project" value="UniProtKB-SubCell"/>
</dbReference>
<reference evidence="9" key="2">
    <citation type="submission" date="2025-09" db="UniProtKB">
        <authorList>
            <consortium name="Ensembl"/>
        </authorList>
    </citation>
    <scope>IDENTIFICATION</scope>
</reference>